<dbReference type="EMBL" id="BRPK01000010">
    <property type="protein sequence ID" value="GLB41975.1"/>
    <property type="molecule type" value="Genomic_DNA"/>
</dbReference>
<protein>
    <submittedName>
        <fullName evidence="1">Uncharacterized protein</fullName>
    </submittedName>
</protein>
<evidence type="ECO:0000313" key="2">
    <source>
        <dbReference type="Proteomes" id="UP001063166"/>
    </source>
</evidence>
<reference evidence="1" key="1">
    <citation type="submission" date="2022-07" db="EMBL/GenBank/DDBJ databases">
        <title>The genome of Lyophyllum shimeji provides insight into the initial evolution of ectomycorrhizal fungal genome.</title>
        <authorList>
            <person name="Kobayashi Y."/>
            <person name="Shibata T."/>
            <person name="Hirakawa H."/>
            <person name="Shigenobu S."/>
            <person name="Nishiyama T."/>
            <person name="Yamada A."/>
            <person name="Hasebe M."/>
            <person name="Kawaguchi M."/>
        </authorList>
    </citation>
    <scope>NUCLEOTIDE SEQUENCE</scope>
    <source>
        <strain evidence="1">AT787</strain>
    </source>
</reference>
<comment type="caution">
    <text evidence="1">The sequence shown here is derived from an EMBL/GenBank/DDBJ whole genome shotgun (WGS) entry which is preliminary data.</text>
</comment>
<organism evidence="1 2">
    <name type="scientific">Lyophyllum shimeji</name>
    <name type="common">Hon-shimeji</name>
    <name type="synonym">Tricholoma shimeji</name>
    <dbReference type="NCBI Taxonomy" id="47721"/>
    <lineage>
        <taxon>Eukaryota</taxon>
        <taxon>Fungi</taxon>
        <taxon>Dikarya</taxon>
        <taxon>Basidiomycota</taxon>
        <taxon>Agaricomycotina</taxon>
        <taxon>Agaricomycetes</taxon>
        <taxon>Agaricomycetidae</taxon>
        <taxon>Agaricales</taxon>
        <taxon>Tricholomatineae</taxon>
        <taxon>Lyophyllaceae</taxon>
        <taxon>Lyophyllum</taxon>
    </lineage>
</organism>
<dbReference type="Proteomes" id="UP001063166">
    <property type="component" value="Unassembled WGS sequence"/>
</dbReference>
<gene>
    <name evidence="1" type="ORF">LshimejAT787_1005750</name>
</gene>
<sequence length="127" mass="13251">MSTAPLSVPAPDSLHSGPRTPTSGLCTPFLGYVGFRITANHCATGGRPQLYSFYRYYTVPQATGSIVHIARAPGKGSLDLFSLDLPLPASCEPTSVQGSPLQVGLLVSPKNMTSGSKSPCPTGCPTW</sequence>
<keyword evidence="2" id="KW-1185">Reference proteome</keyword>
<evidence type="ECO:0000313" key="1">
    <source>
        <dbReference type="EMBL" id="GLB41975.1"/>
    </source>
</evidence>
<accession>A0A9P3PU10</accession>
<proteinExistence type="predicted"/>
<dbReference type="AlphaFoldDB" id="A0A9P3PU10"/>
<name>A0A9P3PU10_LYOSH</name>